<evidence type="ECO:0000313" key="1">
    <source>
        <dbReference type="EMBL" id="KAK7691562.1"/>
    </source>
</evidence>
<proteinExistence type="predicted"/>
<sequence>MPPAPRNACRPTVIRASKFSSDRCWSDHFLFISISLRVRCRQPISFFISQPSF</sequence>
<dbReference type="AlphaFoldDB" id="A0AAW0GID0"/>
<keyword evidence="2" id="KW-1185">Reference proteome</keyword>
<dbReference type="EMBL" id="JASBNA010000005">
    <property type="protein sequence ID" value="KAK7691562.1"/>
    <property type="molecule type" value="Genomic_DNA"/>
</dbReference>
<evidence type="ECO:0000313" key="2">
    <source>
        <dbReference type="Proteomes" id="UP001385951"/>
    </source>
</evidence>
<name>A0AAW0GID0_9APHY</name>
<accession>A0AAW0GID0</accession>
<dbReference type="Proteomes" id="UP001385951">
    <property type="component" value="Unassembled WGS sequence"/>
</dbReference>
<reference evidence="1 2" key="1">
    <citation type="submission" date="2022-09" db="EMBL/GenBank/DDBJ databases">
        <authorList>
            <person name="Palmer J.M."/>
        </authorList>
    </citation>
    <scope>NUCLEOTIDE SEQUENCE [LARGE SCALE GENOMIC DNA]</scope>
    <source>
        <strain evidence="1 2">DSM 7382</strain>
    </source>
</reference>
<gene>
    <name evidence="1" type="ORF">QCA50_004961</name>
</gene>
<comment type="caution">
    <text evidence="1">The sequence shown here is derived from an EMBL/GenBank/DDBJ whole genome shotgun (WGS) entry which is preliminary data.</text>
</comment>
<organism evidence="1 2">
    <name type="scientific">Cerrena zonata</name>
    <dbReference type="NCBI Taxonomy" id="2478898"/>
    <lineage>
        <taxon>Eukaryota</taxon>
        <taxon>Fungi</taxon>
        <taxon>Dikarya</taxon>
        <taxon>Basidiomycota</taxon>
        <taxon>Agaricomycotina</taxon>
        <taxon>Agaricomycetes</taxon>
        <taxon>Polyporales</taxon>
        <taxon>Cerrenaceae</taxon>
        <taxon>Cerrena</taxon>
    </lineage>
</organism>
<protein>
    <submittedName>
        <fullName evidence="1">Uncharacterized protein</fullName>
    </submittedName>
</protein>